<protein>
    <submittedName>
        <fullName evidence="1">Uncharacterized protein</fullName>
    </submittedName>
</protein>
<comment type="caution">
    <text evidence="1">The sequence shown here is derived from an EMBL/GenBank/DDBJ whole genome shotgun (WGS) entry which is preliminary data.</text>
</comment>
<keyword evidence="2" id="KW-1185">Reference proteome</keyword>
<name>A0ACB6S031_9PLEO</name>
<proteinExistence type="predicted"/>
<sequence length="164" mass="19303">MTNYATSYSVLHPTAIESLSRLYHPFICGKTYQGSREKKILMFLIENVNCILAELLGAEQDGDARQKLVKRVALEKQKRTEEGERLRNQRPEKKEEERLGTKRAGELKSNQLVLGEQSWKQTEEKEKEQQPWEQRADKKKEEQLRRQKAMAKPSFVGRIRERFL</sequence>
<dbReference type="EMBL" id="MU006717">
    <property type="protein sequence ID" value="KAF2627313.1"/>
    <property type="molecule type" value="Genomic_DNA"/>
</dbReference>
<evidence type="ECO:0000313" key="1">
    <source>
        <dbReference type="EMBL" id="KAF2627313.1"/>
    </source>
</evidence>
<reference evidence="1" key="1">
    <citation type="journal article" date="2020" name="Stud. Mycol.">
        <title>101 Dothideomycetes genomes: a test case for predicting lifestyles and emergence of pathogens.</title>
        <authorList>
            <person name="Haridas S."/>
            <person name="Albert R."/>
            <person name="Binder M."/>
            <person name="Bloem J."/>
            <person name="Labutti K."/>
            <person name="Salamov A."/>
            <person name="Andreopoulos B."/>
            <person name="Baker S."/>
            <person name="Barry K."/>
            <person name="Bills G."/>
            <person name="Bluhm B."/>
            <person name="Cannon C."/>
            <person name="Castanera R."/>
            <person name="Culley D."/>
            <person name="Daum C."/>
            <person name="Ezra D."/>
            <person name="Gonzalez J."/>
            <person name="Henrissat B."/>
            <person name="Kuo A."/>
            <person name="Liang C."/>
            <person name="Lipzen A."/>
            <person name="Lutzoni F."/>
            <person name="Magnuson J."/>
            <person name="Mondo S."/>
            <person name="Nolan M."/>
            <person name="Ohm R."/>
            <person name="Pangilinan J."/>
            <person name="Park H.-J."/>
            <person name="Ramirez L."/>
            <person name="Alfaro M."/>
            <person name="Sun H."/>
            <person name="Tritt A."/>
            <person name="Yoshinaga Y."/>
            <person name="Zwiers L.-H."/>
            <person name="Turgeon B."/>
            <person name="Goodwin S."/>
            <person name="Spatafora J."/>
            <person name="Crous P."/>
            <person name="Grigoriev I."/>
        </authorList>
    </citation>
    <scope>NUCLEOTIDE SEQUENCE</scope>
    <source>
        <strain evidence="1">CBS 525.71</strain>
    </source>
</reference>
<gene>
    <name evidence="1" type="ORF">BU25DRAFT_61263</name>
</gene>
<evidence type="ECO:0000313" key="2">
    <source>
        <dbReference type="Proteomes" id="UP000799754"/>
    </source>
</evidence>
<accession>A0ACB6S031</accession>
<dbReference type="Proteomes" id="UP000799754">
    <property type="component" value="Unassembled WGS sequence"/>
</dbReference>
<organism evidence="1 2">
    <name type="scientific">Macroventuria anomochaeta</name>
    <dbReference type="NCBI Taxonomy" id="301207"/>
    <lineage>
        <taxon>Eukaryota</taxon>
        <taxon>Fungi</taxon>
        <taxon>Dikarya</taxon>
        <taxon>Ascomycota</taxon>
        <taxon>Pezizomycotina</taxon>
        <taxon>Dothideomycetes</taxon>
        <taxon>Pleosporomycetidae</taxon>
        <taxon>Pleosporales</taxon>
        <taxon>Pleosporineae</taxon>
        <taxon>Didymellaceae</taxon>
        <taxon>Macroventuria</taxon>
    </lineage>
</organism>